<protein>
    <recommendedName>
        <fullName evidence="3">DUF317 domain-containing protein</fullName>
    </recommendedName>
</protein>
<gene>
    <name evidence="1" type="ORF">GCM10010357_45200</name>
</gene>
<dbReference type="EMBL" id="BAAABX010000048">
    <property type="protein sequence ID" value="GAA0418806.1"/>
    <property type="molecule type" value="Genomic_DNA"/>
</dbReference>
<sequence>MIEVLRDFALELVPDDDSLGGMRPALEDVEAILGYEPQEGFPDRCWVLHAAAVGGRRTRWNDALAHAGKRLEDWQYTPSFRVFEHLDLPEGFEHPMLGEIDRGSLARLVEILARHSPDGSRTECYWAQAMIEDACRPVPARRGRLDEALGHHDACAWPGRTTSMQFPAHWWPLDGSWFVLTNWDLSATEVFGPPALIADLLADDGLDAVRHPSIAGVQDGCSQWRERAE</sequence>
<evidence type="ECO:0000313" key="1">
    <source>
        <dbReference type="EMBL" id="GAA0418806.1"/>
    </source>
</evidence>
<reference evidence="1 2" key="1">
    <citation type="journal article" date="2019" name="Int. J. Syst. Evol. Microbiol.">
        <title>The Global Catalogue of Microorganisms (GCM) 10K type strain sequencing project: providing services to taxonomists for standard genome sequencing and annotation.</title>
        <authorList>
            <consortium name="The Broad Institute Genomics Platform"/>
            <consortium name="The Broad Institute Genome Sequencing Center for Infectious Disease"/>
            <person name="Wu L."/>
            <person name="Ma J."/>
        </authorList>
    </citation>
    <scope>NUCLEOTIDE SEQUENCE [LARGE SCALE GENOMIC DNA]</scope>
    <source>
        <strain evidence="1 2">JCM 4788</strain>
    </source>
</reference>
<evidence type="ECO:0008006" key="3">
    <source>
        <dbReference type="Google" id="ProtNLM"/>
    </source>
</evidence>
<comment type="caution">
    <text evidence="1">The sequence shown here is derived from an EMBL/GenBank/DDBJ whole genome shotgun (WGS) entry which is preliminary data.</text>
</comment>
<dbReference type="Proteomes" id="UP001500879">
    <property type="component" value="Unassembled WGS sequence"/>
</dbReference>
<accession>A0ABN0YYR0</accession>
<keyword evidence="2" id="KW-1185">Reference proteome</keyword>
<proteinExistence type="predicted"/>
<name>A0ABN0YYR0_9ACTN</name>
<evidence type="ECO:0000313" key="2">
    <source>
        <dbReference type="Proteomes" id="UP001500879"/>
    </source>
</evidence>
<organism evidence="1 2">
    <name type="scientific">Streptomyces luteireticuli</name>
    <dbReference type="NCBI Taxonomy" id="173858"/>
    <lineage>
        <taxon>Bacteria</taxon>
        <taxon>Bacillati</taxon>
        <taxon>Actinomycetota</taxon>
        <taxon>Actinomycetes</taxon>
        <taxon>Kitasatosporales</taxon>
        <taxon>Streptomycetaceae</taxon>
        <taxon>Streptomyces</taxon>
    </lineage>
</organism>
<dbReference type="RefSeq" id="WP_344027213.1">
    <property type="nucleotide sequence ID" value="NZ_BAAABX010000048.1"/>
</dbReference>